<dbReference type="InterPro" id="IPR001885">
    <property type="entry name" value="LipOase_mml"/>
</dbReference>
<dbReference type="PROSITE" id="PS00081">
    <property type="entry name" value="LIPOXYGENASE_2"/>
    <property type="match status" value="1"/>
</dbReference>
<organism evidence="11 12">
    <name type="scientific">Porites lobata</name>
    <dbReference type="NCBI Taxonomy" id="104759"/>
    <lineage>
        <taxon>Eukaryota</taxon>
        <taxon>Metazoa</taxon>
        <taxon>Cnidaria</taxon>
        <taxon>Anthozoa</taxon>
        <taxon>Hexacorallia</taxon>
        <taxon>Scleractinia</taxon>
        <taxon>Fungiina</taxon>
        <taxon>Poritidae</taxon>
        <taxon>Porites</taxon>
    </lineage>
</organism>
<feature type="domain" description="Lipoxygenase" evidence="10">
    <location>
        <begin position="519"/>
        <end position="1111"/>
    </location>
</feature>
<dbReference type="InterPro" id="IPR000907">
    <property type="entry name" value="LipOase"/>
</dbReference>
<comment type="pathway">
    <text evidence="2">Lipid metabolism.</text>
</comment>
<evidence type="ECO:0000256" key="7">
    <source>
        <dbReference type="ARBA" id="ARBA00023098"/>
    </source>
</evidence>
<dbReference type="InterPro" id="IPR036392">
    <property type="entry name" value="PLAT/LH2_dom_sf"/>
</dbReference>
<dbReference type="InterPro" id="IPR036226">
    <property type="entry name" value="LipOase_C_sf"/>
</dbReference>
<evidence type="ECO:0000259" key="9">
    <source>
        <dbReference type="PROSITE" id="PS50095"/>
    </source>
</evidence>
<evidence type="ECO:0000256" key="8">
    <source>
        <dbReference type="PROSITE-ProRule" id="PRU00152"/>
    </source>
</evidence>
<evidence type="ECO:0000256" key="4">
    <source>
        <dbReference type="ARBA" id="ARBA00022723"/>
    </source>
</evidence>
<keyword evidence="6" id="KW-0560">Oxidoreductase</keyword>
<dbReference type="SUPFAM" id="SSF48484">
    <property type="entry name" value="Lipoxigenase"/>
    <property type="match status" value="1"/>
</dbReference>
<reference evidence="11 12" key="1">
    <citation type="submission" date="2022-05" db="EMBL/GenBank/DDBJ databases">
        <authorList>
            <consortium name="Genoscope - CEA"/>
            <person name="William W."/>
        </authorList>
    </citation>
    <scope>NUCLEOTIDE SEQUENCE [LARGE SCALE GENOMIC DNA]</scope>
</reference>
<keyword evidence="7" id="KW-0443">Lipid metabolism</keyword>
<keyword evidence="4" id="KW-0479">Metal-binding</keyword>
<evidence type="ECO:0000313" key="12">
    <source>
        <dbReference type="Proteomes" id="UP001159405"/>
    </source>
</evidence>
<evidence type="ECO:0000256" key="6">
    <source>
        <dbReference type="ARBA" id="ARBA00023002"/>
    </source>
</evidence>
<evidence type="ECO:0000256" key="5">
    <source>
        <dbReference type="ARBA" id="ARBA00022964"/>
    </source>
</evidence>
<feature type="domain" description="PLAT" evidence="9">
    <location>
        <begin position="401"/>
        <end position="521"/>
    </location>
</feature>
<dbReference type="Pfam" id="PF00305">
    <property type="entry name" value="Lipoxygenase"/>
    <property type="match status" value="1"/>
</dbReference>
<dbReference type="PROSITE" id="PS51393">
    <property type="entry name" value="LIPOXYGENASE_3"/>
    <property type="match status" value="1"/>
</dbReference>
<dbReference type="PRINTS" id="PR00087">
    <property type="entry name" value="LIPOXYGENASE"/>
</dbReference>
<dbReference type="Pfam" id="PF01477">
    <property type="entry name" value="PLAT"/>
    <property type="match status" value="1"/>
</dbReference>
<dbReference type="Gene3D" id="1.20.245.10">
    <property type="entry name" value="Lipoxygenase-1, Domain 5"/>
    <property type="match status" value="1"/>
</dbReference>
<dbReference type="PRINTS" id="PR00467">
    <property type="entry name" value="MAMLPOXGNASE"/>
</dbReference>
<dbReference type="Proteomes" id="UP001159405">
    <property type="component" value="Unassembled WGS sequence"/>
</dbReference>
<name>A0ABN8PFB7_9CNID</name>
<proteinExistence type="predicted"/>
<dbReference type="SUPFAM" id="SSF49723">
    <property type="entry name" value="Lipase/lipooxygenase domain (PLAT/LH2 domain)"/>
    <property type="match status" value="1"/>
</dbReference>
<dbReference type="PANTHER" id="PTHR11771">
    <property type="entry name" value="LIPOXYGENASE"/>
    <property type="match status" value="1"/>
</dbReference>
<evidence type="ECO:0000256" key="3">
    <source>
        <dbReference type="ARBA" id="ARBA00022490"/>
    </source>
</evidence>
<protein>
    <recommendedName>
        <fullName evidence="13">Lipoxygenase</fullName>
    </recommendedName>
</protein>
<dbReference type="Gene3D" id="2.40.180.10">
    <property type="entry name" value="Catalase core domain"/>
    <property type="match status" value="1"/>
</dbReference>
<evidence type="ECO:0008006" key="13">
    <source>
        <dbReference type="Google" id="ProtNLM"/>
    </source>
</evidence>
<comment type="subcellular location">
    <subcellularLocation>
        <location evidence="1">Cytoplasm</location>
    </subcellularLocation>
</comment>
<sequence length="1111" mass="127230">MGGTPSKKNLKVKHGQKNSIIGSREELSSWENLGFKYFQEKMGEELFQQKMKEADEPPPKPGNFSASQMARYVAKFKTAFALKALVTRQRGTHPRGVGAIGTATVCDNPLLPEHEFFETGRVFPLRLRHSNLARPDDAQLDVRAVSLKFADTDFESPFDLMMHTGEEAAFWNIYSFDKMITALTGGPKTFKAFCLEDPWHFYLSIAVFRRAPDSFTDQRYYSWMAYEYKAKDGKLRYAKFRLVPQDGRAETGLLTEFDQRKPWEPARWEDEKRPESYLIPEFKERLSEAPIEYKLQIQLHEVSPDDSHLILHPSRVWDQENHPWLDLALVTMTSLLSVAVVERTRCSLDNHPSTISIPPAQTIYDYNSISYLRSKVYSSSNKMSSNKPRSAVFKQHACEGARYSVRVRTGNRKGAGTDAKVSLTITGTKGRTKPAVLDKWFHNDFERGQEDTYVIEAEDVGEPVMIKLENNQGGIFHRSSDWFVDKVLITTSSTILKVYEFPCYAWVKRESVFFEGKAKLITDEQLEAVKKQRHLEIQHRQEVYKWGDDPNFVGLPGYIKAESVRKLPKDIRFTEEAIDDLYSAKKKALVNLGLVKLLNAFESWENFHDYRKAFVSFVGDVPPAADQWQDDTFYGSQFLNGCNPDTIKRCTELPSKFPVTQEMVGNLLDQGDTLKKAMQNGRVYMVDFKILEDIPHYGENDTKVERRYTCAAMGLFYVKSTEDIVPIAIQFHQVPGETNPIWTANDSELDWTYAKMWLKNADSQWHQMITHLLRTHLFMEPVAVACRRQLPSLHPLWKLLAPHVRGVMAINTLGRERLIPAGGVADNTLSLGGGGHILLMKKYYKDLSWSTYDLPKVFKQRGVHDAKKLPGFYYRDDALRLWQAIGDFVTSILAIYYHSDKDIRNDTELQAWIRDLHDNGYPVREGEGDHGFPSSVTTTDQLSHLLTIIIFTCSCQHAAVNFSQMDTFGFPPNAPALMRQPPPTEKNSVTMKEVMKCLPTKHQAGVTIATVYDLTRIFPDELNLRGFYMQIKVVLFDFSILNFFSLFFSQQQRFLGDYSDGLFTDIAALEAILRFQEKISDISKSIKERNKKLKIPYVYLLPDGTPNSIAI</sequence>
<dbReference type="SMART" id="SM00308">
    <property type="entry name" value="LH2"/>
    <property type="match status" value="1"/>
</dbReference>
<comment type="caution">
    <text evidence="11">The sequence shown here is derived from an EMBL/GenBank/DDBJ whole genome shotgun (WGS) entry which is preliminary data.</text>
</comment>
<dbReference type="Gene3D" id="3.10.450.60">
    <property type="match status" value="1"/>
</dbReference>
<dbReference type="InterPro" id="IPR013819">
    <property type="entry name" value="LipOase_C"/>
</dbReference>
<keyword evidence="3" id="KW-0963">Cytoplasm</keyword>
<gene>
    <name evidence="11" type="ORF">PLOB_00042047</name>
</gene>
<dbReference type="PROSITE" id="PS50095">
    <property type="entry name" value="PLAT"/>
    <property type="match status" value="1"/>
</dbReference>
<accession>A0ABN8PFB7</accession>
<evidence type="ECO:0000256" key="1">
    <source>
        <dbReference type="ARBA" id="ARBA00004496"/>
    </source>
</evidence>
<evidence type="ECO:0000313" key="11">
    <source>
        <dbReference type="EMBL" id="CAH3141881.1"/>
    </source>
</evidence>
<keyword evidence="5" id="KW-0223">Dioxygenase</keyword>
<evidence type="ECO:0000256" key="2">
    <source>
        <dbReference type="ARBA" id="ARBA00005189"/>
    </source>
</evidence>
<dbReference type="InterPro" id="IPR001024">
    <property type="entry name" value="PLAT/LH2_dom"/>
</dbReference>
<dbReference type="InterPro" id="IPR020834">
    <property type="entry name" value="LipOase_CS"/>
</dbReference>
<dbReference type="SUPFAM" id="SSF56634">
    <property type="entry name" value="Heme-dependent catalase-like"/>
    <property type="match status" value="1"/>
</dbReference>
<keyword evidence="12" id="KW-1185">Reference proteome</keyword>
<evidence type="ECO:0000259" key="10">
    <source>
        <dbReference type="PROSITE" id="PS51393"/>
    </source>
</evidence>
<comment type="caution">
    <text evidence="8">Lacks conserved residue(s) required for the propagation of feature annotation.</text>
</comment>
<dbReference type="InterPro" id="IPR020835">
    <property type="entry name" value="Catalase_sf"/>
</dbReference>
<dbReference type="EMBL" id="CALNXK010000067">
    <property type="protein sequence ID" value="CAH3141881.1"/>
    <property type="molecule type" value="Genomic_DNA"/>
</dbReference>